<keyword evidence="5 6" id="KW-0472">Membrane</keyword>
<keyword evidence="4 6" id="KW-1133">Transmembrane helix</keyword>
<dbReference type="OrthoDB" id="9779114at2"/>
<comment type="subcellular location">
    <subcellularLocation>
        <location evidence="1 6">Cell membrane</location>
        <topology evidence="1 6">Multi-pass membrane protein</topology>
    </subcellularLocation>
</comment>
<feature type="region of interest" description="Disordered" evidence="7">
    <location>
        <begin position="1"/>
        <end position="28"/>
    </location>
</feature>
<evidence type="ECO:0000256" key="1">
    <source>
        <dbReference type="ARBA" id="ARBA00004651"/>
    </source>
</evidence>
<gene>
    <name evidence="9" type="ORF">SJ05684_c00770</name>
</gene>
<feature type="transmembrane region" description="Helical" evidence="6">
    <location>
        <begin position="194"/>
        <end position="212"/>
    </location>
</feature>
<dbReference type="AlphaFoldDB" id="A0A249P6I3"/>
<dbReference type="Pfam" id="PF09335">
    <property type="entry name" value="VTT_dom"/>
    <property type="match status" value="1"/>
</dbReference>
<feature type="transmembrane region" description="Helical" evidence="6">
    <location>
        <begin position="109"/>
        <end position="135"/>
    </location>
</feature>
<dbReference type="Proteomes" id="UP000217211">
    <property type="component" value="Chromosome"/>
</dbReference>
<evidence type="ECO:0000259" key="8">
    <source>
        <dbReference type="Pfam" id="PF09335"/>
    </source>
</evidence>
<accession>A0A249P6I3</accession>
<feature type="transmembrane region" description="Helical" evidence="6">
    <location>
        <begin position="239"/>
        <end position="257"/>
    </location>
</feature>
<keyword evidence="2 6" id="KW-1003">Cell membrane</keyword>
<dbReference type="PANTHER" id="PTHR12677">
    <property type="entry name" value="GOLGI APPARATUS MEMBRANE PROTEIN TVP38-RELATED"/>
    <property type="match status" value="1"/>
</dbReference>
<keyword evidence="3 6" id="KW-0812">Transmembrane</keyword>
<keyword evidence="10" id="KW-1185">Reference proteome</keyword>
<feature type="transmembrane region" description="Helical" evidence="6">
    <location>
        <begin position="162"/>
        <end position="187"/>
    </location>
</feature>
<evidence type="ECO:0000256" key="3">
    <source>
        <dbReference type="ARBA" id="ARBA00022692"/>
    </source>
</evidence>
<name>A0A249P6I3_9HYPH</name>
<comment type="similarity">
    <text evidence="6">Belongs to the TVP38/TMEM64 family.</text>
</comment>
<reference evidence="9 10" key="1">
    <citation type="submission" date="2017-08" db="EMBL/GenBank/DDBJ databases">
        <title>Multipartite genome sequences of Sinorhizobium species nodulating soybeans.</title>
        <authorList>
            <person name="Tian C.F."/>
        </authorList>
    </citation>
    <scope>NUCLEOTIDE SEQUENCE [LARGE SCALE GENOMIC DNA]</scope>
    <source>
        <strain evidence="9 10">CCBAU 05684</strain>
    </source>
</reference>
<dbReference type="RefSeq" id="WP_034853871.1">
    <property type="nucleotide sequence ID" value="NZ_AJQT01000034.1"/>
</dbReference>
<evidence type="ECO:0000313" key="9">
    <source>
        <dbReference type="EMBL" id="ASY61550.1"/>
    </source>
</evidence>
<dbReference type="GO" id="GO:0005886">
    <property type="term" value="C:plasma membrane"/>
    <property type="evidence" value="ECO:0007669"/>
    <property type="project" value="UniProtKB-SubCell"/>
</dbReference>
<evidence type="ECO:0000256" key="2">
    <source>
        <dbReference type="ARBA" id="ARBA00022475"/>
    </source>
</evidence>
<organism evidence="9 10">
    <name type="scientific">Sinorhizobium sojae CCBAU 05684</name>
    <dbReference type="NCBI Taxonomy" id="716928"/>
    <lineage>
        <taxon>Bacteria</taxon>
        <taxon>Pseudomonadati</taxon>
        <taxon>Pseudomonadota</taxon>
        <taxon>Alphaproteobacteria</taxon>
        <taxon>Hyphomicrobiales</taxon>
        <taxon>Rhizobiaceae</taxon>
        <taxon>Sinorhizobium/Ensifer group</taxon>
        <taxon>Sinorhizobium</taxon>
    </lineage>
</organism>
<dbReference type="PANTHER" id="PTHR12677:SF59">
    <property type="entry name" value="GOLGI APPARATUS MEMBRANE PROTEIN TVP38-RELATED"/>
    <property type="match status" value="1"/>
</dbReference>
<evidence type="ECO:0000256" key="4">
    <source>
        <dbReference type="ARBA" id="ARBA00022989"/>
    </source>
</evidence>
<evidence type="ECO:0000313" key="10">
    <source>
        <dbReference type="Proteomes" id="UP000217211"/>
    </source>
</evidence>
<dbReference type="InterPro" id="IPR015414">
    <property type="entry name" value="TMEM64"/>
</dbReference>
<dbReference type="KEGG" id="esj:SJ05684_c00770"/>
<dbReference type="STRING" id="716928.GCA_000261485_01799"/>
<dbReference type="InterPro" id="IPR032816">
    <property type="entry name" value="VTT_dom"/>
</dbReference>
<dbReference type="eggNOG" id="COG0398">
    <property type="taxonomic scope" value="Bacteria"/>
</dbReference>
<evidence type="ECO:0000256" key="7">
    <source>
        <dbReference type="SAM" id="MobiDB-lite"/>
    </source>
</evidence>
<dbReference type="EMBL" id="CP023067">
    <property type="protein sequence ID" value="ASY61550.1"/>
    <property type="molecule type" value="Genomic_DNA"/>
</dbReference>
<evidence type="ECO:0000256" key="5">
    <source>
        <dbReference type="ARBA" id="ARBA00023136"/>
    </source>
</evidence>
<feature type="transmembrane region" description="Helical" evidence="6">
    <location>
        <begin position="78"/>
        <end position="97"/>
    </location>
</feature>
<feature type="transmembrane region" description="Helical" evidence="6">
    <location>
        <begin position="39"/>
        <end position="58"/>
    </location>
</feature>
<evidence type="ECO:0000256" key="6">
    <source>
        <dbReference type="RuleBase" id="RU366058"/>
    </source>
</evidence>
<feature type="domain" description="VTT" evidence="8">
    <location>
        <begin position="100"/>
        <end position="213"/>
    </location>
</feature>
<protein>
    <recommendedName>
        <fullName evidence="6">TVP38/TMEM64 family membrane protein</fullName>
    </recommendedName>
</protein>
<proteinExistence type="inferred from homology"/>
<sequence length="267" mass="28442">MGPELSDSAEKEEAPAYGSSSRTSGEADGGRSLWRFAPFALLIAGGAACYALGLQRYLTLSTLVDHREALSAYVGAYPLRSGLTFFAAYVVAVVFSIPAASVLTIAAGFLFGCLFGGVIAIAAASLGGSLLFMAARGALSDLLRRRAGRFLERLATGFRRDAFHYLLILRLVPVFPFFIVNIAPAFFGVKLRTFAVATLLGIVPGTFAYAWLGCGLDEVIARAAASGRGLSPTDFATRHISLALLALALITALPLIYRRIQARRREN</sequence>